<dbReference type="AlphaFoldDB" id="A0A060C0R2"/>
<dbReference type="SUPFAM" id="SSF51011">
    <property type="entry name" value="Glycosyl hydrolase domain"/>
    <property type="match status" value="1"/>
</dbReference>
<dbReference type="InterPro" id="IPR006048">
    <property type="entry name" value="A-amylase/branching_C"/>
</dbReference>
<dbReference type="Gene3D" id="2.60.40.1180">
    <property type="entry name" value="Golgi alpha-mannosidase II"/>
    <property type="match status" value="1"/>
</dbReference>
<dbReference type="GO" id="GO:0005975">
    <property type="term" value="P:carbohydrate metabolic process"/>
    <property type="evidence" value="ECO:0007669"/>
    <property type="project" value="InterPro"/>
</dbReference>
<organism evidence="2">
    <name type="scientific">uncultured Marinomonas sp</name>
    <dbReference type="NCBI Taxonomy" id="179111"/>
    <lineage>
        <taxon>Bacteria</taxon>
        <taxon>Pseudomonadati</taxon>
        <taxon>Pseudomonadota</taxon>
        <taxon>Gammaproteobacteria</taxon>
        <taxon>Oceanospirillales</taxon>
        <taxon>Oceanospirillaceae</taxon>
        <taxon>Marinomonas</taxon>
        <taxon>environmental samples</taxon>
    </lineage>
</organism>
<feature type="domain" description="Alpha-amylase/branching enzyme C-terminal all beta" evidence="1">
    <location>
        <begin position="1"/>
        <end position="82"/>
    </location>
</feature>
<reference evidence="2" key="1">
    <citation type="journal article" date="2013" name="Environ. Microbiol.">
        <title>Seasonally variable intestinal metagenomes of the red palm weevil (Rhynchophorus ferrugineus).</title>
        <authorList>
            <person name="Jia S."/>
            <person name="Zhang X."/>
            <person name="Zhang G."/>
            <person name="Yin A."/>
            <person name="Zhang S."/>
            <person name="Li F."/>
            <person name="Wang L."/>
            <person name="Zhao D."/>
            <person name="Yun Q."/>
            <person name="Tala"/>
            <person name="Wang J."/>
            <person name="Sun G."/>
            <person name="Baabdullah M."/>
            <person name="Yu X."/>
            <person name="Hu S."/>
            <person name="Al-Mssallem I.S."/>
            <person name="Yu J."/>
        </authorList>
    </citation>
    <scope>NUCLEOTIDE SEQUENCE</scope>
</reference>
<dbReference type="GO" id="GO:0043169">
    <property type="term" value="F:cation binding"/>
    <property type="evidence" value="ECO:0007669"/>
    <property type="project" value="InterPro"/>
</dbReference>
<sequence length="105" mass="11660">MRRDGKEEILVVINFSGSDCPKYSLGVYGGKYEVLFNTDDTEYGGSGTYKNKTYTAKSFPSHGKDMSIDINIPRLSCIYLKRSAISKTTIPKTTKSDKTAKSTEN</sequence>
<feature type="non-terminal residue" evidence="2">
    <location>
        <position position="105"/>
    </location>
</feature>
<protein>
    <submittedName>
        <fullName evidence="2">Alpha-amylase_C</fullName>
    </submittedName>
</protein>
<evidence type="ECO:0000259" key="1">
    <source>
        <dbReference type="Pfam" id="PF02806"/>
    </source>
</evidence>
<dbReference type="EMBL" id="KF122964">
    <property type="protein sequence ID" value="AIA90263.1"/>
    <property type="molecule type" value="Genomic_DNA"/>
</dbReference>
<dbReference type="Pfam" id="PF02806">
    <property type="entry name" value="Alpha-amylase_C"/>
    <property type="match status" value="1"/>
</dbReference>
<dbReference type="InterPro" id="IPR013780">
    <property type="entry name" value="Glyco_hydro_b"/>
</dbReference>
<accession>A0A060C0R2</accession>
<evidence type="ECO:0000313" key="2">
    <source>
        <dbReference type="EMBL" id="AIA90263.1"/>
    </source>
</evidence>
<proteinExistence type="predicted"/>
<name>A0A060C0R2_9GAMM</name>
<dbReference type="GO" id="GO:0003824">
    <property type="term" value="F:catalytic activity"/>
    <property type="evidence" value="ECO:0007669"/>
    <property type="project" value="InterPro"/>
</dbReference>